<evidence type="ECO:0000256" key="1">
    <source>
        <dbReference type="ARBA" id="ARBA00009986"/>
    </source>
</evidence>
<dbReference type="EMBL" id="HBNR01073204">
    <property type="protein sequence ID" value="CAE4649200.1"/>
    <property type="molecule type" value="Transcribed_RNA"/>
</dbReference>
<sequence>MSRRRLSTLLNQCLVSAAPVCSHPILIGGELTFAEAGKVSPVINPATGEAFDYVPDASKADLERAIAAAKQAFVSWSQTPFTERATAVLRFGEELERRSEEFAVNLTKEQGKPLWAAKGEVAGFVRLCKHFAGPESELKPEVVEVSDKRRVEVHYFPRGVVGGITPWNFPLDMACNKILPAVITGNTVIVKPSPYTPLTTVMLSAVAAKAFPAGVVNILSGGDQLGQMIVEHPDIKHVSFTGSAATGKRIVATGAPQLKKVTLELGGNDAAIVLPGTNVKKAAPKIFGGAMFNTGQVCIAIKRVFVHESQYDQMVDALADRAQKSMPHVGDGLKEGTMWGPLNNKAQLERVEGLVEDARKTGGRIVAGGKRMQPTGKGGAYFYEPTIIADVSDDTRIVKEEQFGPALPVLSYKTVDEAVARANNSEYGLGGSVWGDDLEEASKVALRMESGMTWINDHLSPSESAPFGGVKSSGVGRERGGKVGLMEFVESKSLYVPIKK</sequence>
<comment type="similarity">
    <text evidence="1 4">Belongs to the aldehyde dehydrogenase family.</text>
</comment>
<keyword evidence="2 4" id="KW-0560">Oxidoreductase</keyword>
<dbReference type="InterPro" id="IPR016162">
    <property type="entry name" value="Ald_DH_N"/>
</dbReference>
<evidence type="ECO:0000259" key="5">
    <source>
        <dbReference type="Pfam" id="PF00171"/>
    </source>
</evidence>
<dbReference type="PROSITE" id="PS00687">
    <property type="entry name" value="ALDEHYDE_DEHYDR_GLU"/>
    <property type="match status" value="1"/>
</dbReference>
<name>A0A6T1KYY7_9DINO</name>
<dbReference type="InterPro" id="IPR016163">
    <property type="entry name" value="Ald_DH_C"/>
</dbReference>
<reference evidence="7" key="1">
    <citation type="submission" date="2021-01" db="EMBL/GenBank/DDBJ databases">
        <authorList>
            <person name="Corre E."/>
            <person name="Pelletier E."/>
            <person name="Niang G."/>
            <person name="Scheremetjew M."/>
            <person name="Finn R."/>
            <person name="Kale V."/>
            <person name="Holt S."/>
            <person name="Cochrane G."/>
            <person name="Meng A."/>
            <person name="Brown T."/>
            <person name="Cohen L."/>
        </authorList>
    </citation>
    <scope>NUCLEOTIDE SEQUENCE</scope>
    <source>
        <strain evidence="7">CCMP3105</strain>
    </source>
</reference>
<feature type="domain" description="Aldehyde dehydrogenase" evidence="5">
    <location>
        <begin position="38"/>
        <end position="493"/>
    </location>
</feature>
<dbReference type="EMBL" id="HBNR01073201">
    <property type="protein sequence ID" value="CAE4649194.1"/>
    <property type="molecule type" value="Transcribed_RNA"/>
</dbReference>
<dbReference type="PANTHER" id="PTHR11699">
    <property type="entry name" value="ALDEHYDE DEHYDROGENASE-RELATED"/>
    <property type="match status" value="1"/>
</dbReference>
<evidence type="ECO:0000256" key="2">
    <source>
        <dbReference type="ARBA" id="ARBA00023002"/>
    </source>
</evidence>
<dbReference type="InterPro" id="IPR029510">
    <property type="entry name" value="Ald_DH_CS_GLU"/>
</dbReference>
<dbReference type="InterPro" id="IPR044086">
    <property type="entry name" value="LUC3-like"/>
</dbReference>
<dbReference type="Pfam" id="PF00171">
    <property type="entry name" value="Aldedh"/>
    <property type="match status" value="1"/>
</dbReference>
<gene>
    <name evidence="6" type="ORF">AMON00008_LOCUS51923</name>
    <name evidence="7" type="ORF">AMON00008_LOCUS51926</name>
</gene>
<dbReference type="GO" id="GO:0016620">
    <property type="term" value="F:oxidoreductase activity, acting on the aldehyde or oxo group of donors, NAD or NADP as acceptor"/>
    <property type="evidence" value="ECO:0007669"/>
    <property type="project" value="InterPro"/>
</dbReference>
<dbReference type="CDD" id="cd07106">
    <property type="entry name" value="ALDH_AldA-AAD23400"/>
    <property type="match status" value="1"/>
</dbReference>
<dbReference type="Gene3D" id="3.40.605.10">
    <property type="entry name" value="Aldehyde Dehydrogenase, Chain A, domain 1"/>
    <property type="match status" value="1"/>
</dbReference>
<evidence type="ECO:0000256" key="3">
    <source>
        <dbReference type="PROSITE-ProRule" id="PRU10007"/>
    </source>
</evidence>
<dbReference type="FunFam" id="3.40.605.10:FF:000007">
    <property type="entry name" value="NAD/NADP-dependent betaine aldehyde dehydrogenase"/>
    <property type="match status" value="1"/>
</dbReference>
<evidence type="ECO:0000313" key="7">
    <source>
        <dbReference type="EMBL" id="CAE4649200.1"/>
    </source>
</evidence>
<evidence type="ECO:0000256" key="4">
    <source>
        <dbReference type="RuleBase" id="RU003345"/>
    </source>
</evidence>
<dbReference type="SUPFAM" id="SSF53720">
    <property type="entry name" value="ALDH-like"/>
    <property type="match status" value="1"/>
</dbReference>
<protein>
    <recommendedName>
        <fullName evidence="5">Aldehyde dehydrogenase domain-containing protein</fullName>
    </recommendedName>
</protein>
<evidence type="ECO:0000313" key="6">
    <source>
        <dbReference type="EMBL" id="CAE4649194.1"/>
    </source>
</evidence>
<dbReference type="InterPro" id="IPR016161">
    <property type="entry name" value="Ald_DH/histidinol_DH"/>
</dbReference>
<proteinExistence type="inferred from homology"/>
<feature type="active site" evidence="3">
    <location>
        <position position="264"/>
    </location>
</feature>
<dbReference type="InterPro" id="IPR015590">
    <property type="entry name" value="Aldehyde_DH_dom"/>
</dbReference>
<dbReference type="AlphaFoldDB" id="A0A6T1KYY7"/>
<dbReference type="FunFam" id="3.40.309.10:FF:000009">
    <property type="entry name" value="Aldehyde dehydrogenase A"/>
    <property type="match status" value="1"/>
</dbReference>
<dbReference type="Gene3D" id="3.40.309.10">
    <property type="entry name" value="Aldehyde Dehydrogenase, Chain A, domain 2"/>
    <property type="match status" value="1"/>
</dbReference>
<organism evidence="7">
    <name type="scientific">Alexandrium monilatum</name>
    <dbReference type="NCBI Taxonomy" id="311494"/>
    <lineage>
        <taxon>Eukaryota</taxon>
        <taxon>Sar</taxon>
        <taxon>Alveolata</taxon>
        <taxon>Dinophyceae</taxon>
        <taxon>Gonyaulacales</taxon>
        <taxon>Pyrocystaceae</taxon>
        <taxon>Alexandrium</taxon>
    </lineage>
</organism>
<accession>A0A6T1KYY7</accession>